<dbReference type="FunFam" id="2.60.40.420:FF:000049">
    <property type="entry name" value="Laccase"/>
    <property type="match status" value="1"/>
</dbReference>
<dbReference type="InterPro" id="IPR001117">
    <property type="entry name" value="Cu-oxidase_2nd"/>
</dbReference>
<evidence type="ECO:0000256" key="9">
    <source>
        <dbReference type="ARBA" id="ARBA00023002"/>
    </source>
</evidence>
<dbReference type="CDD" id="cd13875">
    <property type="entry name" value="CuRO_2_LCC_plant"/>
    <property type="match status" value="1"/>
</dbReference>
<dbReference type="FunFam" id="2.60.40.420:FF:000062">
    <property type="entry name" value="Laccase"/>
    <property type="match status" value="1"/>
</dbReference>
<organism evidence="17 18">
    <name type="scientific">Striga asiatica</name>
    <name type="common">Asiatic witchweed</name>
    <name type="synonym">Buchnera asiatica</name>
    <dbReference type="NCBI Taxonomy" id="4170"/>
    <lineage>
        <taxon>Eukaryota</taxon>
        <taxon>Viridiplantae</taxon>
        <taxon>Streptophyta</taxon>
        <taxon>Embryophyta</taxon>
        <taxon>Tracheophyta</taxon>
        <taxon>Spermatophyta</taxon>
        <taxon>Magnoliopsida</taxon>
        <taxon>eudicotyledons</taxon>
        <taxon>Gunneridae</taxon>
        <taxon>Pentapetalae</taxon>
        <taxon>asterids</taxon>
        <taxon>lamiids</taxon>
        <taxon>Lamiales</taxon>
        <taxon>Orobanchaceae</taxon>
        <taxon>Buchnereae</taxon>
        <taxon>Striga</taxon>
    </lineage>
</organism>
<evidence type="ECO:0000256" key="8">
    <source>
        <dbReference type="ARBA" id="ARBA00022737"/>
    </source>
</evidence>
<dbReference type="CDD" id="cd13849">
    <property type="entry name" value="CuRO_1_LCC_plant"/>
    <property type="match status" value="1"/>
</dbReference>
<dbReference type="GO" id="GO:0046274">
    <property type="term" value="P:lignin catabolic process"/>
    <property type="evidence" value="ECO:0007669"/>
    <property type="project" value="UniProtKB-KW"/>
</dbReference>
<feature type="domain" description="Plastocyanin-like" evidence="16">
    <location>
        <begin position="31"/>
        <end position="145"/>
    </location>
</feature>
<evidence type="ECO:0000256" key="6">
    <source>
        <dbReference type="ARBA" id="ARBA00022525"/>
    </source>
</evidence>
<dbReference type="InterPro" id="IPR045087">
    <property type="entry name" value="Cu-oxidase_fam"/>
</dbReference>
<name>A0A5A7QPE5_STRAF</name>
<proteinExistence type="inferred from homology"/>
<feature type="domain" description="Plastocyanin-like" evidence="15">
    <location>
        <begin position="426"/>
        <end position="553"/>
    </location>
</feature>
<keyword evidence="11" id="KW-0325">Glycoprotein</keyword>
<dbReference type="SUPFAM" id="SSF49503">
    <property type="entry name" value="Cupredoxins"/>
    <property type="match status" value="3"/>
</dbReference>
<evidence type="ECO:0000256" key="7">
    <source>
        <dbReference type="ARBA" id="ARBA00022723"/>
    </source>
</evidence>
<evidence type="ECO:0000313" key="18">
    <source>
        <dbReference type="Proteomes" id="UP000325081"/>
    </source>
</evidence>
<evidence type="ECO:0000256" key="10">
    <source>
        <dbReference type="ARBA" id="ARBA00023008"/>
    </source>
</evidence>
<dbReference type="PANTHER" id="PTHR11709:SF417">
    <property type="entry name" value="LACCASE-17"/>
    <property type="match status" value="1"/>
</dbReference>
<comment type="caution">
    <text evidence="17">The sequence shown here is derived from an EMBL/GenBank/DDBJ whole genome shotgun (WGS) entry which is preliminary data.</text>
</comment>
<keyword evidence="8 13" id="KW-0677">Repeat</keyword>
<reference evidence="18" key="1">
    <citation type="journal article" date="2019" name="Curr. Biol.">
        <title>Genome Sequence of Striga asiatica Provides Insight into the Evolution of Plant Parasitism.</title>
        <authorList>
            <person name="Yoshida S."/>
            <person name="Kim S."/>
            <person name="Wafula E.K."/>
            <person name="Tanskanen J."/>
            <person name="Kim Y.M."/>
            <person name="Honaas L."/>
            <person name="Yang Z."/>
            <person name="Spallek T."/>
            <person name="Conn C.E."/>
            <person name="Ichihashi Y."/>
            <person name="Cheong K."/>
            <person name="Cui S."/>
            <person name="Der J.P."/>
            <person name="Gundlach H."/>
            <person name="Jiao Y."/>
            <person name="Hori C."/>
            <person name="Ishida J.K."/>
            <person name="Kasahara H."/>
            <person name="Kiba T."/>
            <person name="Kim M.S."/>
            <person name="Koo N."/>
            <person name="Laohavisit A."/>
            <person name="Lee Y.H."/>
            <person name="Lumba S."/>
            <person name="McCourt P."/>
            <person name="Mortimer J.C."/>
            <person name="Mutuku J.M."/>
            <person name="Nomura T."/>
            <person name="Sasaki-Sekimoto Y."/>
            <person name="Seto Y."/>
            <person name="Wang Y."/>
            <person name="Wakatake T."/>
            <person name="Sakakibara H."/>
            <person name="Demura T."/>
            <person name="Yamaguchi S."/>
            <person name="Yoneyama K."/>
            <person name="Manabe R.I."/>
            <person name="Nelson D.C."/>
            <person name="Schulman A.H."/>
            <person name="Timko M.P."/>
            <person name="dePamphilis C.W."/>
            <person name="Choi D."/>
            <person name="Shirasu K."/>
        </authorList>
    </citation>
    <scope>NUCLEOTIDE SEQUENCE [LARGE SCALE GENOMIC DNA]</scope>
    <source>
        <strain evidence="18">cv. UVA1</strain>
    </source>
</reference>
<dbReference type="EMBL" id="BKCP01007771">
    <property type="protein sequence ID" value="GER47233.1"/>
    <property type="molecule type" value="Genomic_DNA"/>
</dbReference>
<comment type="cofactor">
    <cofactor evidence="13">
        <name>Cu cation</name>
        <dbReference type="ChEBI" id="CHEBI:23378"/>
    </cofactor>
    <text evidence="13">Binds 4 Cu cations per monomer.</text>
</comment>
<feature type="domain" description="Plastocyanin-like" evidence="14">
    <location>
        <begin position="157"/>
        <end position="308"/>
    </location>
</feature>
<keyword evidence="12 13" id="KW-0439">Lignin degradation</keyword>
<dbReference type="OrthoDB" id="2121828at2759"/>
<evidence type="ECO:0000259" key="16">
    <source>
        <dbReference type="Pfam" id="PF07732"/>
    </source>
</evidence>
<dbReference type="EC" id="1.10.3.2" evidence="4 13"/>
<keyword evidence="7 13" id="KW-0479">Metal-binding</keyword>
<dbReference type="InterPro" id="IPR011706">
    <property type="entry name" value="Cu-oxidase_C"/>
</dbReference>
<evidence type="ECO:0000256" key="12">
    <source>
        <dbReference type="ARBA" id="ARBA00023185"/>
    </source>
</evidence>
<keyword evidence="13" id="KW-0732">Signal</keyword>
<dbReference type="InterPro" id="IPR002355">
    <property type="entry name" value="Cu_oxidase_Cu_BS"/>
</dbReference>
<dbReference type="InterPro" id="IPR011707">
    <property type="entry name" value="Cu-oxidase-like_N"/>
</dbReference>
<dbReference type="InterPro" id="IPR008972">
    <property type="entry name" value="Cupredoxin"/>
</dbReference>
<dbReference type="InterPro" id="IPR034288">
    <property type="entry name" value="CuRO_1_LCC"/>
</dbReference>
<evidence type="ECO:0000259" key="14">
    <source>
        <dbReference type="Pfam" id="PF00394"/>
    </source>
</evidence>
<sequence length="571" mass="63168">MVSIGFFLALISLYLLPLHAQAATRHYEFNITTQNVTRLCHTKSIVTVNGKFPGPPIIAREGDRLLIKVTNHVPNNITLHWHGIRQLRSGWADGPAYITQCPIQTGQSYVYNFTIVGQRGTLFWHAHISWLRSTLYGPIIILPKKNEPYPFQKPYKEVPIIFGEWFNADTEAIISQALQTGGGPNVSDAYTINGLPGPLYNCSAKDTFRLRVKPGKTYLLRVINAALNDELFFGVANHTLTVVDVDAVYIKPFETHTILISPGQTSNILLRTKPKFPGATFLMTARPYATGQGTFDNSTVAGVLEYEPPPTSSSSSHQFKKLPLYKPALPPLNDTSFAANFTGRLRSLATARFPANVPKKVDKRFFFTVGLGTSPCNGNRTCQGPNGTKFAASISNISFVQPTKALLQAHFTGLSRGVYSSDFPYSPLWFNYTGNPPNNTMVANGTKLMVLDYNTRVELVMQDTSILGAESHPLHLHGFNFFVVGQGFGNFDPREDPKSFNLVDPVERNTVGVPAGGWVAIRFLADNPGVWFMHCHLEVHTSWGLKMAWLVLNGKLPNQKLPPPPADLPKC</sequence>
<dbReference type="NCBIfam" id="TIGR03389">
    <property type="entry name" value="laccase"/>
    <property type="match status" value="1"/>
</dbReference>
<dbReference type="InterPro" id="IPR034289">
    <property type="entry name" value="CuRO_3_LCC"/>
</dbReference>
<dbReference type="GO" id="GO:0005507">
    <property type="term" value="F:copper ion binding"/>
    <property type="evidence" value="ECO:0007669"/>
    <property type="project" value="InterPro"/>
</dbReference>
<comment type="function">
    <text evidence="13">Lignin degradation and detoxification of lignin-derived products.</text>
</comment>
<evidence type="ECO:0000256" key="2">
    <source>
        <dbReference type="ARBA" id="ARBA00004271"/>
    </source>
</evidence>
<dbReference type="InterPro" id="IPR033138">
    <property type="entry name" value="Cu_oxidase_CS"/>
</dbReference>
<dbReference type="PROSITE" id="PS00080">
    <property type="entry name" value="MULTICOPPER_OXIDASE2"/>
    <property type="match status" value="1"/>
</dbReference>
<accession>A0A5A7QPE5</accession>
<evidence type="ECO:0000256" key="3">
    <source>
        <dbReference type="ARBA" id="ARBA00010609"/>
    </source>
</evidence>
<keyword evidence="5 13" id="KW-0052">Apoplast</keyword>
<dbReference type="Gene3D" id="2.60.40.420">
    <property type="entry name" value="Cupredoxins - blue copper proteins"/>
    <property type="match status" value="3"/>
</dbReference>
<evidence type="ECO:0000256" key="1">
    <source>
        <dbReference type="ARBA" id="ARBA00000349"/>
    </source>
</evidence>
<dbReference type="Proteomes" id="UP000325081">
    <property type="component" value="Unassembled WGS sequence"/>
</dbReference>
<evidence type="ECO:0000256" key="4">
    <source>
        <dbReference type="ARBA" id="ARBA00012297"/>
    </source>
</evidence>
<dbReference type="GO" id="GO:0052716">
    <property type="term" value="F:hydroquinone:oxygen oxidoreductase activity"/>
    <property type="evidence" value="ECO:0007669"/>
    <property type="project" value="UniProtKB-EC"/>
</dbReference>
<dbReference type="PANTHER" id="PTHR11709">
    <property type="entry name" value="MULTI-COPPER OXIDASE"/>
    <property type="match status" value="1"/>
</dbReference>
<dbReference type="CDD" id="cd13897">
    <property type="entry name" value="CuRO_3_LCC_plant"/>
    <property type="match status" value="1"/>
</dbReference>
<keyword evidence="9 13" id="KW-0560">Oxidoreductase</keyword>
<comment type="subcellular location">
    <subcellularLocation>
        <location evidence="2 13">Secreted</location>
        <location evidence="2 13">Extracellular space</location>
        <location evidence="2 13">Apoplast</location>
    </subcellularLocation>
</comment>
<evidence type="ECO:0000313" key="17">
    <source>
        <dbReference type="EMBL" id="GER47233.1"/>
    </source>
</evidence>
<evidence type="ECO:0000259" key="15">
    <source>
        <dbReference type="Pfam" id="PF07731"/>
    </source>
</evidence>
<protein>
    <recommendedName>
        <fullName evidence="4 13">Laccase</fullName>
        <ecNumber evidence="4 13">1.10.3.2</ecNumber>
    </recommendedName>
    <alternativeName>
        <fullName evidence="13">Benzenediol:oxygen oxidoreductase</fullName>
    </alternativeName>
    <alternativeName>
        <fullName evidence="13">Diphenol oxidase</fullName>
    </alternativeName>
    <alternativeName>
        <fullName evidence="13">Urishiol oxidase</fullName>
    </alternativeName>
</protein>
<evidence type="ECO:0000256" key="11">
    <source>
        <dbReference type="ARBA" id="ARBA00023180"/>
    </source>
</evidence>
<gene>
    <name evidence="17" type="ORF">STAS_24312</name>
</gene>
<dbReference type="InterPro" id="IPR034285">
    <property type="entry name" value="CuRO_2_LCC"/>
</dbReference>
<evidence type="ECO:0000256" key="13">
    <source>
        <dbReference type="RuleBase" id="RU361119"/>
    </source>
</evidence>
<dbReference type="Pfam" id="PF07732">
    <property type="entry name" value="Cu-oxidase_3"/>
    <property type="match status" value="1"/>
</dbReference>
<dbReference type="Pfam" id="PF07731">
    <property type="entry name" value="Cu-oxidase_2"/>
    <property type="match status" value="1"/>
</dbReference>
<dbReference type="PROSITE" id="PS00079">
    <property type="entry name" value="MULTICOPPER_OXIDASE1"/>
    <property type="match status" value="1"/>
</dbReference>
<comment type="similarity">
    <text evidence="3 13">Belongs to the multicopper oxidase family.</text>
</comment>
<keyword evidence="18" id="KW-1185">Reference proteome</keyword>
<keyword evidence="10 13" id="KW-0186">Copper</keyword>
<feature type="signal peptide" evidence="13">
    <location>
        <begin position="1"/>
        <end position="22"/>
    </location>
</feature>
<keyword evidence="6 13" id="KW-0964">Secreted</keyword>
<evidence type="ECO:0000256" key="5">
    <source>
        <dbReference type="ARBA" id="ARBA00022523"/>
    </source>
</evidence>
<dbReference type="AlphaFoldDB" id="A0A5A7QPE5"/>
<comment type="catalytic activity">
    <reaction evidence="1 13">
        <text>4 hydroquinone + O2 = 4 benzosemiquinone + 2 H2O</text>
        <dbReference type="Rhea" id="RHEA:11276"/>
        <dbReference type="ChEBI" id="CHEBI:15377"/>
        <dbReference type="ChEBI" id="CHEBI:15379"/>
        <dbReference type="ChEBI" id="CHEBI:17594"/>
        <dbReference type="ChEBI" id="CHEBI:17977"/>
        <dbReference type="EC" id="1.10.3.2"/>
    </reaction>
</comment>
<dbReference type="InterPro" id="IPR017761">
    <property type="entry name" value="Laccase"/>
</dbReference>
<dbReference type="Pfam" id="PF00394">
    <property type="entry name" value="Cu-oxidase"/>
    <property type="match status" value="1"/>
</dbReference>
<dbReference type="GO" id="GO:0048046">
    <property type="term" value="C:apoplast"/>
    <property type="evidence" value="ECO:0007669"/>
    <property type="project" value="UniProtKB-SubCell"/>
</dbReference>
<feature type="chain" id="PRO_5023153558" description="Laccase" evidence="13">
    <location>
        <begin position="23"/>
        <end position="571"/>
    </location>
</feature>